<name>A0A9W7DQG1_9STRA</name>
<protein>
    <submittedName>
        <fullName evidence="1">Uncharacterized protein</fullName>
    </submittedName>
</protein>
<evidence type="ECO:0000313" key="2">
    <source>
        <dbReference type="Proteomes" id="UP001165082"/>
    </source>
</evidence>
<keyword evidence="2" id="KW-1185">Reference proteome</keyword>
<dbReference type="EMBL" id="BRXZ01003239">
    <property type="protein sequence ID" value="GMH50570.1"/>
    <property type="molecule type" value="Genomic_DNA"/>
</dbReference>
<proteinExistence type="predicted"/>
<accession>A0A9W7DQG1</accession>
<evidence type="ECO:0000313" key="1">
    <source>
        <dbReference type="EMBL" id="GMH50570.1"/>
    </source>
</evidence>
<dbReference type="AlphaFoldDB" id="A0A9W7DQG1"/>
<reference evidence="1" key="1">
    <citation type="submission" date="2022-07" db="EMBL/GenBank/DDBJ databases">
        <title>Genome analysis of Parmales, a sister group of diatoms, reveals the evolutionary specialization of diatoms from phago-mixotrophs to photoautotrophs.</title>
        <authorList>
            <person name="Ban H."/>
            <person name="Sato S."/>
            <person name="Yoshikawa S."/>
            <person name="Kazumasa Y."/>
            <person name="Nakamura Y."/>
            <person name="Ichinomiya M."/>
            <person name="Saitoh K."/>
            <person name="Sato N."/>
            <person name="Blanc-Mathieu R."/>
            <person name="Endo H."/>
            <person name="Kuwata A."/>
            <person name="Ogata H."/>
        </authorList>
    </citation>
    <scope>NUCLEOTIDE SEQUENCE</scope>
</reference>
<gene>
    <name evidence="1" type="ORF">TrRE_jg10921</name>
</gene>
<dbReference type="OrthoDB" id="10483579at2759"/>
<sequence>MQPVIFIEAGSSRPYPSHEHGIADLTQGFQLVTQGAKRVVLWPIEEKEKL</sequence>
<comment type="caution">
    <text evidence="1">The sequence shown here is derived from an EMBL/GenBank/DDBJ whole genome shotgun (WGS) entry which is preliminary data.</text>
</comment>
<feature type="non-terminal residue" evidence="1">
    <location>
        <position position="50"/>
    </location>
</feature>
<dbReference type="Proteomes" id="UP001165082">
    <property type="component" value="Unassembled WGS sequence"/>
</dbReference>
<organism evidence="1 2">
    <name type="scientific">Triparma retinervis</name>
    <dbReference type="NCBI Taxonomy" id="2557542"/>
    <lineage>
        <taxon>Eukaryota</taxon>
        <taxon>Sar</taxon>
        <taxon>Stramenopiles</taxon>
        <taxon>Ochrophyta</taxon>
        <taxon>Bolidophyceae</taxon>
        <taxon>Parmales</taxon>
        <taxon>Triparmaceae</taxon>
        <taxon>Triparma</taxon>
    </lineage>
</organism>